<gene>
    <name evidence="1" type="ORF">GTO87_05935</name>
</gene>
<reference evidence="1 2" key="1">
    <citation type="submission" date="2020-01" db="EMBL/GenBank/DDBJ databases">
        <title>Complete and circular genome sequences of six lactobacillus isolates from horses.</title>
        <authorList>
            <person name="Hassan H.M."/>
        </authorList>
    </citation>
    <scope>NUCLEOTIDE SEQUENCE [LARGE SCALE GENOMIC DNA]</scope>
    <source>
        <strain evidence="1 2">1A</strain>
    </source>
</reference>
<name>A0A7H9EKE1_9LACO</name>
<dbReference type="AlphaFoldDB" id="A0A7H9EKE1"/>
<dbReference type="RefSeq" id="WP_180848474.1">
    <property type="nucleotide sequence ID" value="NZ_CP047418.1"/>
</dbReference>
<evidence type="ECO:0000313" key="2">
    <source>
        <dbReference type="Proteomes" id="UP000510886"/>
    </source>
</evidence>
<evidence type="ECO:0000313" key="1">
    <source>
        <dbReference type="EMBL" id="QLL78180.1"/>
    </source>
</evidence>
<organism evidence="1 2">
    <name type="scientific">Ligilactobacillus saerimneri</name>
    <dbReference type="NCBI Taxonomy" id="228229"/>
    <lineage>
        <taxon>Bacteria</taxon>
        <taxon>Bacillati</taxon>
        <taxon>Bacillota</taxon>
        <taxon>Bacilli</taxon>
        <taxon>Lactobacillales</taxon>
        <taxon>Lactobacillaceae</taxon>
        <taxon>Ligilactobacillus</taxon>
    </lineage>
</organism>
<dbReference type="KEGG" id="lsw:GTO87_05935"/>
<proteinExistence type="predicted"/>
<dbReference type="Proteomes" id="UP000510886">
    <property type="component" value="Chromosome"/>
</dbReference>
<accession>A0A7H9EKE1</accession>
<dbReference type="EMBL" id="CP047418">
    <property type="protein sequence ID" value="QLL78180.1"/>
    <property type="molecule type" value="Genomic_DNA"/>
</dbReference>
<protein>
    <submittedName>
        <fullName evidence="1">Uncharacterized protein</fullName>
    </submittedName>
</protein>
<sequence>MMERKKLDVKIKQIVKENDSGSQSVSYDLKINGRDFNRGVTNVKLVMRASDLPRLTIECVPDNIDFELDTDKILELSAESKEKLKNVKEFINDFLDE</sequence>